<dbReference type="Gramene" id="LPERR04G09190.1">
    <property type="protein sequence ID" value="LPERR04G09190.1"/>
    <property type="gene ID" value="LPERR04G09190"/>
</dbReference>
<evidence type="ECO:0000256" key="10">
    <source>
        <dbReference type="ARBA" id="ARBA00023136"/>
    </source>
</evidence>
<evidence type="ECO:0000256" key="13">
    <source>
        <dbReference type="ARBA" id="ARBA00047899"/>
    </source>
</evidence>
<evidence type="ECO:0000256" key="2">
    <source>
        <dbReference type="ARBA" id="ARBA00012513"/>
    </source>
</evidence>
<dbReference type="PROSITE" id="PS50948">
    <property type="entry name" value="PAN"/>
    <property type="match status" value="1"/>
</dbReference>
<evidence type="ECO:0000259" key="17">
    <source>
        <dbReference type="PROSITE" id="PS50011"/>
    </source>
</evidence>
<sequence length="608" mass="66770">MASNVKENGIDNVKENGIDWVAQIVRRPTHIAWATAVANANNTTNISATLSDDGNLILRSSSSNSSDKILWQSFDHPTNSLLPGAKIGRDKVTGLNRRLVSRKNTVDQSPGVYSLELDPSGAPQFVLVELTSGVTYWSSGEWNGRFFDSIPDMGVGSQFVSNSREEYFTSPLSDERIIRRLSLEVSGQLKSFLWYEGLQEWLIAASQPKSQCDVHATCGAFAVCNDSSVPFCSCMKGFSIRSPKDWELEDRRGGCKRDTPLHDCNGNISTSSTDKFYSVPCVRLPHNAQNIVVATDESECVKTCLSDCSCTAYSFADGGCHVWHDGLVNVKQQKYNEPSGTKVQFLNLRLAAKEVQNGGNSRRRMLILTFSCATLGFLGLVLLLMICRSQKNWPGKTLNWPGKTLDGVQGGNGIIAFRYIDLQRATKNFSKKLGSGGFGSVYKGSLGESNTIAVKMLDGVRQGEKQFRAEVSSIGIIQHINLAKLTGFCSEGSRRLLVYEYMPNHSPDAHLFQSNTTLLSWSTRYQIALGIARGLAYLHESCRDCIVHCDIKPQNILLDASFIPKIADFGMAKLLQRDLSHVLTTVRGTMGYLAPEWISGVPITSGGA</sequence>
<dbReference type="Pfam" id="PF00069">
    <property type="entry name" value="Pkinase"/>
    <property type="match status" value="1"/>
</dbReference>
<dbReference type="PROSITE" id="PS50011">
    <property type="entry name" value="PROTEIN_KINASE_DOM"/>
    <property type="match status" value="1"/>
</dbReference>
<dbReference type="STRING" id="77586.A0A0D9W4W1"/>
<dbReference type="AlphaFoldDB" id="A0A0D9W4W1"/>
<reference evidence="20" key="2">
    <citation type="submission" date="2013-12" db="EMBL/GenBank/DDBJ databases">
        <authorList>
            <person name="Yu Y."/>
            <person name="Lee S."/>
            <person name="de Baynast K."/>
            <person name="Wissotski M."/>
            <person name="Liu L."/>
            <person name="Talag J."/>
            <person name="Goicoechea J."/>
            <person name="Angelova A."/>
            <person name="Jetty R."/>
            <person name="Kudrna D."/>
            <person name="Golser W."/>
            <person name="Rivera L."/>
            <person name="Zhang J."/>
            <person name="Wing R."/>
        </authorList>
    </citation>
    <scope>NUCLEOTIDE SEQUENCE</scope>
</reference>
<name>A0A0D9W4W1_9ORYZ</name>
<dbReference type="GO" id="GO:0005524">
    <property type="term" value="F:ATP binding"/>
    <property type="evidence" value="ECO:0007669"/>
    <property type="project" value="UniProtKB-UniRule"/>
</dbReference>
<keyword evidence="20" id="KW-1185">Reference proteome</keyword>
<evidence type="ECO:0000256" key="12">
    <source>
        <dbReference type="ARBA" id="ARBA00023170"/>
    </source>
</evidence>
<protein>
    <recommendedName>
        <fullName evidence="2">non-specific serine/threonine protein kinase</fullName>
        <ecNumber evidence="2">2.7.11.1</ecNumber>
    </recommendedName>
</protein>
<keyword evidence="11" id="KW-1015">Disulfide bond</keyword>
<dbReference type="SMART" id="SM00473">
    <property type="entry name" value="PAN_AP"/>
    <property type="match status" value="1"/>
</dbReference>
<evidence type="ECO:0000256" key="7">
    <source>
        <dbReference type="ARBA" id="ARBA00022777"/>
    </source>
</evidence>
<dbReference type="GO" id="GO:0048544">
    <property type="term" value="P:recognition of pollen"/>
    <property type="evidence" value="ECO:0007669"/>
    <property type="project" value="InterPro"/>
</dbReference>
<dbReference type="InterPro" id="IPR008271">
    <property type="entry name" value="Ser/Thr_kinase_AS"/>
</dbReference>
<dbReference type="GO" id="GO:0016020">
    <property type="term" value="C:membrane"/>
    <property type="evidence" value="ECO:0007669"/>
    <property type="project" value="UniProtKB-SubCell"/>
</dbReference>
<comment type="subcellular location">
    <subcellularLocation>
        <location evidence="1">Membrane</location>
        <topology evidence="1">Single-pass type I membrane protein</topology>
    </subcellularLocation>
</comment>
<evidence type="ECO:0000256" key="6">
    <source>
        <dbReference type="ARBA" id="ARBA00022741"/>
    </source>
</evidence>
<dbReference type="GO" id="GO:0004674">
    <property type="term" value="F:protein serine/threonine kinase activity"/>
    <property type="evidence" value="ECO:0007669"/>
    <property type="project" value="UniProtKB-EC"/>
</dbReference>
<dbReference type="FunFam" id="1.10.510.10:FF:001424">
    <property type="entry name" value="Protein kinase superfamily protein"/>
    <property type="match status" value="1"/>
</dbReference>
<dbReference type="Pfam" id="PF08276">
    <property type="entry name" value="PAN_2"/>
    <property type="match status" value="1"/>
</dbReference>
<evidence type="ECO:0000259" key="18">
    <source>
        <dbReference type="PROSITE" id="PS50948"/>
    </source>
</evidence>
<evidence type="ECO:0000313" key="20">
    <source>
        <dbReference type="Proteomes" id="UP000032180"/>
    </source>
</evidence>
<dbReference type="InterPro" id="IPR000719">
    <property type="entry name" value="Prot_kinase_dom"/>
</dbReference>
<dbReference type="EC" id="2.7.11.1" evidence="2"/>
<evidence type="ECO:0000256" key="5">
    <source>
        <dbReference type="ARBA" id="ARBA00022729"/>
    </source>
</evidence>
<dbReference type="InterPro" id="IPR036426">
    <property type="entry name" value="Bulb-type_lectin_dom_sf"/>
</dbReference>
<dbReference type="GO" id="GO:0051707">
    <property type="term" value="P:response to other organism"/>
    <property type="evidence" value="ECO:0007669"/>
    <property type="project" value="UniProtKB-ARBA"/>
</dbReference>
<dbReference type="SUPFAM" id="SSF56112">
    <property type="entry name" value="Protein kinase-like (PK-like)"/>
    <property type="match status" value="1"/>
</dbReference>
<keyword evidence="12" id="KW-0675">Receptor</keyword>
<dbReference type="PANTHER" id="PTHR47974:SF19">
    <property type="entry name" value="RECEPTOR-LIKE SERINE_THREONINE-PROTEIN KINASE"/>
    <property type="match status" value="1"/>
</dbReference>
<dbReference type="InterPro" id="IPR003609">
    <property type="entry name" value="Pan_app"/>
</dbReference>
<dbReference type="FunFam" id="3.30.200.20:FF:000178">
    <property type="entry name" value="serine/threonine-protein kinase PBS1-like"/>
    <property type="match status" value="1"/>
</dbReference>
<feature type="transmembrane region" description="Helical" evidence="16">
    <location>
        <begin position="365"/>
        <end position="386"/>
    </location>
</feature>
<keyword evidence="6 15" id="KW-0547">Nucleotide-binding</keyword>
<keyword evidence="9 16" id="KW-1133">Transmembrane helix</keyword>
<keyword evidence="8 15" id="KW-0067">ATP-binding</keyword>
<dbReference type="Gene3D" id="3.30.200.20">
    <property type="entry name" value="Phosphorylase Kinase, domain 1"/>
    <property type="match status" value="1"/>
</dbReference>
<evidence type="ECO:0000256" key="11">
    <source>
        <dbReference type="ARBA" id="ARBA00023157"/>
    </source>
</evidence>
<evidence type="ECO:0000256" key="8">
    <source>
        <dbReference type="ARBA" id="ARBA00022840"/>
    </source>
</evidence>
<feature type="domain" description="Apple" evidence="18">
    <location>
        <begin position="264"/>
        <end position="350"/>
    </location>
</feature>
<evidence type="ECO:0000256" key="1">
    <source>
        <dbReference type="ARBA" id="ARBA00004479"/>
    </source>
</evidence>
<evidence type="ECO:0000256" key="16">
    <source>
        <dbReference type="SAM" id="Phobius"/>
    </source>
</evidence>
<dbReference type="EnsemblPlants" id="LPERR04G09190.1">
    <property type="protein sequence ID" value="LPERR04G09190.1"/>
    <property type="gene ID" value="LPERR04G09190"/>
</dbReference>
<evidence type="ECO:0000256" key="15">
    <source>
        <dbReference type="PROSITE-ProRule" id="PRU10141"/>
    </source>
</evidence>
<evidence type="ECO:0000256" key="4">
    <source>
        <dbReference type="ARBA" id="ARBA00022692"/>
    </source>
</evidence>
<keyword evidence="4 16" id="KW-0812">Transmembrane</keyword>
<comment type="catalytic activity">
    <reaction evidence="13">
        <text>L-threonyl-[protein] + ATP = O-phospho-L-threonyl-[protein] + ADP + H(+)</text>
        <dbReference type="Rhea" id="RHEA:46608"/>
        <dbReference type="Rhea" id="RHEA-COMP:11060"/>
        <dbReference type="Rhea" id="RHEA-COMP:11605"/>
        <dbReference type="ChEBI" id="CHEBI:15378"/>
        <dbReference type="ChEBI" id="CHEBI:30013"/>
        <dbReference type="ChEBI" id="CHEBI:30616"/>
        <dbReference type="ChEBI" id="CHEBI:61977"/>
        <dbReference type="ChEBI" id="CHEBI:456216"/>
        <dbReference type="EC" id="2.7.11.1"/>
    </reaction>
</comment>
<dbReference type="PANTHER" id="PTHR47974">
    <property type="entry name" value="OS07G0415500 PROTEIN"/>
    <property type="match status" value="1"/>
</dbReference>
<dbReference type="eggNOG" id="ENOG502QUMK">
    <property type="taxonomic scope" value="Eukaryota"/>
</dbReference>
<keyword evidence="3" id="KW-0808">Transferase</keyword>
<keyword evidence="7" id="KW-0418">Kinase</keyword>
<dbReference type="Pfam" id="PF01453">
    <property type="entry name" value="B_lectin"/>
    <property type="match status" value="1"/>
</dbReference>
<dbReference type="SUPFAM" id="SSF51110">
    <property type="entry name" value="alpha-D-mannose-specific plant lectins"/>
    <property type="match status" value="1"/>
</dbReference>
<evidence type="ECO:0000313" key="19">
    <source>
        <dbReference type="EnsemblPlants" id="LPERR04G09190.1"/>
    </source>
</evidence>
<reference evidence="19 20" key="1">
    <citation type="submission" date="2012-08" db="EMBL/GenBank/DDBJ databases">
        <title>Oryza genome evolution.</title>
        <authorList>
            <person name="Wing R.A."/>
        </authorList>
    </citation>
    <scope>NUCLEOTIDE SEQUENCE</scope>
</reference>
<keyword evidence="5" id="KW-0732">Signal</keyword>
<evidence type="ECO:0000256" key="3">
    <source>
        <dbReference type="ARBA" id="ARBA00022679"/>
    </source>
</evidence>
<dbReference type="Proteomes" id="UP000032180">
    <property type="component" value="Chromosome 4"/>
</dbReference>
<dbReference type="PROSITE" id="PS00108">
    <property type="entry name" value="PROTEIN_KINASE_ST"/>
    <property type="match status" value="1"/>
</dbReference>
<dbReference type="InterPro" id="IPR017441">
    <property type="entry name" value="Protein_kinase_ATP_BS"/>
</dbReference>
<dbReference type="Pfam" id="PF00954">
    <property type="entry name" value="S_locus_glycop"/>
    <property type="match status" value="1"/>
</dbReference>
<comment type="catalytic activity">
    <reaction evidence="14">
        <text>L-seryl-[protein] + ATP = O-phospho-L-seryl-[protein] + ADP + H(+)</text>
        <dbReference type="Rhea" id="RHEA:17989"/>
        <dbReference type="Rhea" id="RHEA-COMP:9863"/>
        <dbReference type="Rhea" id="RHEA-COMP:11604"/>
        <dbReference type="ChEBI" id="CHEBI:15378"/>
        <dbReference type="ChEBI" id="CHEBI:29999"/>
        <dbReference type="ChEBI" id="CHEBI:30616"/>
        <dbReference type="ChEBI" id="CHEBI:83421"/>
        <dbReference type="ChEBI" id="CHEBI:456216"/>
        <dbReference type="EC" id="2.7.11.1"/>
    </reaction>
</comment>
<reference evidence="19" key="3">
    <citation type="submission" date="2015-04" db="UniProtKB">
        <authorList>
            <consortium name="EnsemblPlants"/>
        </authorList>
    </citation>
    <scope>IDENTIFICATION</scope>
</reference>
<evidence type="ECO:0000256" key="14">
    <source>
        <dbReference type="ARBA" id="ARBA00048679"/>
    </source>
</evidence>
<dbReference type="InterPro" id="IPR011009">
    <property type="entry name" value="Kinase-like_dom_sf"/>
</dbReference>
<dbReference type="SMART" id="SM00220">
    <property type="entry name" value="S_TKc"/>
    <property type="match status" value="1"/>
</dbReference>
<evidence type="ECO:0000256" key="9">
    <source>
        <dbReference type="ARBA" id="ARBA00022989"/>
    </source>
</evidence>
<dbReference type="CDD" id="cd01098">
    <property type="entry name" value="PAN_AP_plant"/>
    <property type="match status" value="1"/>
</dbReference>
<feature type="domain" description="Protein kinase" evidence="17">
    <location>
        <begin position="427"/>
        <end position="608"/>
    </location>
</feature>
<keyword evidence="10 16" id="KW-0472">Membrane</keyword>
<organism evidence="19 20">
    <name type="scientific">Leersia perrieri</name>
    <dbReference type="NCBI Taxonomy" id="77586"/>
    <lineage>
        <taxon>Eukaryota</taxon>
        <taxon>Viridiplantae</taxon>
        <taxon>Streptophyta</taxon>
        <taxon>Embryophyta</taxon>
        <taxon>Tracheophyta</taxon>
        <taxon>Spermatophyta</taxon>
        <taxon>Magnoliopsida</taxon>
        <taxon>Liliopsida</taxon>
        <taxon>Poales</taxon>
        <taxon>Poaceae</taxon>
        <taxon>BOP clade</taxon>
        <taxon>Oryzoideae</taxon>
        <taxon>Oryzeae</taxon>
        <taxon>Oryzinae</taxon>
        <taxon>Leersia</taxon>
    </lineage>
</organism>
<accession>A0A0D9W4W1</accession>
<feature type="binding site" evidence="15">
    <location>
        <position position="455"/>
    </location>
    <ligand>
        <name>ATP</name>
        <dbReference type="ChEBI" id="CHEBI:30616"/>
    </ligand>
</feature>
<dbReference type="PROSITE" id="PS00107">
    <property type="entry name" value="PROTEIN_KINASE_ATP"/>
    <property type="match status" value="1"/>
</dbReference>
<dbReference type="Gene3D" id="1.10.510.10">
    <property type="entry name" value="Transferase(Phosphotransferase) domain 1"/>
    <property type="match status" value="1"/>
</dbReference>
<proteinExistence type="predicted"/>
<dbReference type="InterPro" id="IPR001480">
    <property type="entry name" value="Bulb-type_lectin_dom"/>
</dbReference>
<dbReference type="HOGENOM" id="CLU_000288_116_2_1"/>
<dbReference type="InterPro" id="IPR000858">
    <property type="entry name" value="S_locus_glycoprot_dom"/>
</dbReference>